<gene>
    <name evidence="2" type="ORF">ROA7745_02632</name>
</gene>
<evidence type="ECO:0000256" key="1">
    <source>
        <dbReference type="SAM" id="Phobius"/>
    </source>
</evidence>
<accession>A0A1X7BTH3</accession>
<evidence type="ECO:0000313" key="3">
    <source>
        <dbReference type="Proteomes" id="UP000193224"/>
    </source>
</evidence>
<keyword evidence="1" id="KW-0472">Membrane</keyword>
<feature type="transmembrane region" description="Helical" evidence="1">
    <location>
        <begin position="136"/>
        <end position="155"/>
    </location>
</feature>
<dbReference type="OrthoDB" id="7629477at2"/>
<keyword evidence="1" id="KW-1133">Transmembrane helix</keyword>
<feature type="transmembrane region" description="Helical" evidence="1">
    <location>
        <begin position="61"/>
        <end position="86"/>
    </location>
</feature>
<dbReference type="Proteomes" id="UP000193224">
    <property type="component" value="Unassembled WGS sequence"/>
</dbReference>
<protein>
    <recommendedName>
        <fullName evidence="4">Rod shape-determining protein MreD</fullName>
    </recommendedName>
</protein>
<dbReference type="RefSeq" id="WP_085800738.1">
    <property type="nucleotide sequence ID" value="NZ_FWXB01000009.1"/>
</dbReference>
<evidence type="ECO:0008006" key="4">
    <source>
        <dbReference type="Google" id="ProtNLM"/>
    </source>
</evidence>
<keyword evidence="1" id="KW-0812">Transmembrane</keyword>
<keyword evidence="3" id="KW-1185">Reference proteome</keyword>
<feature type="transmembrane region" description="Helical" evidence="1">
    <location>
        <begin position="107"/>
        <end position="130"/>
    </location>
</feature>
<dbReference type="AlphaFoldDB" id="A0A1X7BTH3"/>
<proteinExistence type="predicted"/>
<evidence type="ECO:0000313" key="2">
    <source>
        <dbReference type="EMBL" id="SMC12800.1"/>
    </source>
</evidence>
<organism evidence="2 3">
    <name type="scientific">Roseovarius aestuarii</name>
    <dbReference type="NCBI Taxonomy" id="475083"/>
    <lineage>
        <taxon>Bacteria</taxon>
        <taxon>Pseudomonadati</taxon>
        <taxon>Pseudomonadota</taxon>
        <taxon>Alphaproteobacteria</taxon>
        <taxon>Rhodobacterales</taxon>
        <taxon>Roseobacteraceae</taxon>
        <taxon>Roseovarius</taxon>
    </lineage>
</organism>
<dbReference type="EMBL" id="FWXB01000009">
    <property type="protein sequence ID" value="SMC12800.1"/>
    <property type="molecule type" value="Genomic_DNA"/>
</dbReference>
<name>A0A1X7BTH3_9RHOB</name>
<sequence>MADTRRPLMMRSLYVLVCVVLLFLQLLPLDTVPKAWAAPELMLAVTFAWVLRRPDCAPPVLIALIFLLADFLVQRPPGLWAALVLLGSETLRNRAPGLRDLTFPVEWLTVATTLVIMTLGYRIILGLTVIDQAPLGLSLIQMVMTLIAYPIVVLITQSVFGIRRRGPRDTDTRGYRI</sequence>
<reference evidence="2 3" key="1">
    <citation type="submission" date="2017-03" db="EMBL/GenBank/DDBJ databases">
        <authorList>
            <person name="Afonso C.L."/>
            <person name="Miller P.J."/>
            <person name="Scott M.A."/>
            <person name="Spackman E."/>
            <person name="Goraichik I."/>
            <person name="Dimitrov K.M."/>
            <person name="Suarez D.L."/>
            <person name="Swayne D.E."/>
        </authorList>
    </citation>
    <scope>NUCLEOTIDE SEQUENCE [LARGE SCALE GENOMIC DNA]</scope>
    <source>
        <strain evidence="2 3">CECT 7745</strain>
    </source>
</reference>